<gene>
    <name evidence="1" type="ORF">C5F47_03445</name>
</gene>
<protein>
    <submittedName>
        <fullName evidence="1">Uncharacterized protein</fullName>
    </submittedName>
</protein>
<evidence type="ECO:0000313" key="2">
    <source>
        <dbReference type="Proteomes" id="UP000509771"/>
    </source>
</evidence>
<dbReference type="EMBL" id="CP026993">
    <property type="protein sequence ID" value="QLH03785.1"/>
    <property type="molecule type" value="Genomic_DNA"/>
</dbReference>
<name>A0A7D5RCX5_9ARCH</name>
<dbReference type="KEGG" id="ncl:C5F47_03445"/>
<reference evidence="1 2" key="1">
    <citation type="submission" date="2018-02" db="EMBL/GenBank/DDBJ databases">
        <title>Complete genome of Nitrosopumilus cobalaminigenes HCA1.</title>
        <authorList>
            <person name="Qin W."/>
            <person name="Zheng Y."/>
            <person name="Stahl D.A."/>
        </authorList>
    </citation>
    <scope>NUCLEOTIDE SEQUENCE [LARGE SCALE GENOMIC DNA]</scope>
    <source>
        <strain evidence="1 2">HCA1</strain>
    </source>
</reference>
<evidence type="ECO:0000313" key="1">
    <source>
        <dbReference type="EMBL" id="QLH03785.1"/>
    </source>
</evidence>
<keyword evidence="2" id="KW-1185">Reference proteome</keyword>
<dbReference type="AlphaFoldDB" id="A0A7D5RCX5"/>
<proteinExistence type="predicted"/>
<sequence>MQKQLDETINKNPEKKQVIINSKLINIQSMEFHSLKKIGITVPPFKDECTLIFEGKFGGFSSHVHITIKCDNYLEVFNNLISWRTQFF</sequence>
<dbReference type="Proteomes" id="UP000509771">
    <property type="component" value="Chromosome"/>
</dbReference>
<organism evidence="1 2">
    <name type="scientific">Nitrosopumilus cobalaminigenes</name>
    <dbReference type="NCBI Taxonomy" id="1470066"/>
    <lineage>
        <taxon>Archaea</taxon>
        <taxon>Nitrososphaerota</taxon>
        <taxon>Nitrososphaeria</taxon>
        <taxon>Nitrosopumilales</taxon>
        <taxon>Nitrosopumilaceae</taxon>
        <taxon>Nitrosopumilus</taxon>
    </lineage>
</organism>
<accession>A0A7D5RCX5</accession>